<keyword evidence="3" id="KW-1185">Reference proteome</keyword>
<dbReference type="SUPFAM" id="SSF50934">
    <property type="entry name" value="Tachylectin-2"/>
    <property type="match status" value="1"/>
</dbReference>
<dbReference type="InterPro" id="IPR036813">
    <property type="entry name" value="Tachylectin2_sf"/>
</dbReference>
<name>A0ABW3DB68_9BACL</name>
<dbReference type="Gene3D" id="2.60.120.260">
    <property type="entry name" value="Galactose-binding domain-like"/>
    <property type="match status" value="1"/>
</dbReference>
<evidence type="ECO:0008006" key="4">
    <source>
        <dbReference type="Google" id="ProtNLM"/>
    </source>
</evidence>
<keyword evidence="1" id="KW-0732">Signal</keyword>
<comment type="caution">
    <text evidence="2">The sequence shown here is derived from an EMBL/GenBank/DDBJ whole genome shotgun (WGS) entry which is preliminary data.</text>
</comment>
<dbReference type="EMBL" id="JBHTIU010000060">
    <property type="protein sequence ID" value="MFD0870762.1"/>
    <property type="molecule type" value="Genomic_DNA"/>
</dbReference>
<feature type="chain" id="PRO_5046204417" description="CBM-cenC domain-containing protein" evidence="1">
    <location>
        <begin position="29"/>
        <end position="902"/>
    </location>
</feature>
<dbReference type="InterPro" id="IPR015943">
    <property type="entry name" value="WD40/YVTN_repeat-like_dom_sf"/>
</dbReference>
<dbReference type="InterPro" id="IPR011047">
    <property type="entry name" value="Quinoprotein_ADH-like_sf"/>
</dbReference>
<dbReference type="PANTHER" id="PTHR40274">
    <property type="entry name" value="VIRGINIAMYCIN B LYASE"/>
    <property type="match status" value="1"/>
</dbReference>
<dbReference type="PANTHER" id="PTHR40274:SF3">
    <property type="entry name" value="VIRGINIAMYCIN B LYASE"/>
    <property type="match status" value="1"/>
</dbReference>
<evidence type="ECO:0000256" key="1">
    <source>
        <dbReference type="SAM" id="SignalP"/>
    </source>
</evidence>
<sequence length="902" mass="99026">MKSLTRSTRLLSLLICMSLLPFGQGALAADNIPSAAPSVLNAGFEEPVTGEKIPGWSLTFGAGYSDMSYEVTSADAYEGNYSLLLDDRNTSRALGLESDPFPITPGAQYIVSAMMKVERSNLAIYIRYFDADGVKLGETSNWLASTDGQWVRNSAFTKAPDDAVTATILLYSSSTGTGRGYMDQIMIGEVQMGTFEQIGSVVNGSINLTGTVGMENGTHVMYTVYKGRDDVPTSFVVIDVLTREVLKSYPMPGVESAWAVEVATDGSVYIGTHYNGGLYRYSPDDGSFEHIGRFGNETHVWAMAPGPDGKIYAGTYPNAKVYEYDPADGQIKDLGRPEPTEKYVRSMAYDAERNELYVGVGGTRSKVFKMNVEDGTYKELLSGLLPDGGESYAFPYGMKFAEDRLFVKFSNGDLLVIRGEDEALEYYNPDGIGIHSETVVAVPDQPGRVMFTYNGNIYVYDAASASISLVKEVMDGHNFHTGKFVELNHDDWPGWTLVASGRGGHIVYYNPATDRADILPSHYSGSPILIQSIHAGPDGKMYVAGYMSGFASYDPLTGEISETRAIGQIESSAIRDGKLLIGAYAGGRILEYDPNQPWSRTNPQPLFDLRSHGQDRPFAMVYAEDRDELYVGTVPDTTSLEGALSTYNFATGELDVYSNIIPNQSIVSLVYKDGLVYGGSTIYGGLGTDGPAESEGKLFIFDPETKSKIFETVPVAGRRGVTGLTVGPDGMIWGIAEDHIFTFNPDTRTVETSISKLKRYGSSTTWAYGFLRTGIDGNVYGTSRGQFFMVKPDSMDFIMLNGSIGNYLNQDKYGNFYFSDNSSNLWKYTPPMSEELLQSLLDQGYEKGWIRQQGILNSLQVKLKNNNLTDFIREVQAQRGKHVSEDAASLFIYLAERLVNYK</sequence>
<dbReference type="Gene3D" id="2.130.10.10">
    <property type="entry name" value="YVTN repeat-like/Quinoprotein amine dehydrogenase"/>
    <property type="match status" value="2"/>
</dbReference>
<dbReference type="SUPFAM" id="SSF75011">
    <property type="entry name" value="3-carboxy-cis,cis-mucoante lactonizing enzyme"/>
    <property type="match status" value="1"/>
</dbReference>
<reference evidence="3" key="1">
    <citation type="journal article" date="2019" name="Int. J. Syst. Evol. Microbiol.">
        <title>The Global Catalogue of Microorganisms (GCM) 10K type strain sequencing project: providing services to taxonomists for standard genome sequencing and annotation.</title>
        <authorList>
            <consortium name="The Broad Institute Genomics Platform"/>
            <consortium name="The Broad Institute Genome Sequencing Center for Infectious Disease"/>
            <person name="Wu L."/>
            <person name="Ma J."/>
        </authorList>
    </citation>
    <scope>NUCLEOTIDE SEQUENCE [LARGE SCALE GENOMIC DNA]</scope>
    <source>
        <strain evidence="3">CCUG 57263</strain>
    </source>
</reference>
<feature type="signal peptide" evidence="1">
    <location>
        <begin position="1"/>
        <end position="28"/>
    </location>
</feature>
<evidence type="ECO:0000313" key="2">
    <source>
        <dbReference type="EMBL" id="MFD0870762.1"/>
    </source>
</evidence>
<dbReference type="Proteomes" id="UP001597120">
    <property type="component" value="Unassembled WGS sequence"/>
</dbReference>
<dbReference type="InterPro" id="IPR051344">
    <property type="entry name" value="Vgb"/>
</dbReference>
<accession>A0ABW3DB68</accession>
<dbReference type="SUPFAM" id="SSF49785">
    <property type="entry name" value="Galactose-binding domain-like"/>
    <property type="match status" value="1"/>
</dbReference>
<evidence type="ECO:0000313" key="3">
    <source>
        <dbReference type="Proteomes" id="UP001597120"/>
    </source>
</evidence>
<dbReference type="RefSeq" id="WP_379289510.1">
    <property type="nucleotide sequence ID" value="NZ_JBHTIU010000060.1"/>
</dbReference>
<dbReference type="SUPFAM" id="SSF50998">
    <property type="entry name" value="Quinoprotein alcohol dehydrogenase-like"/>
    <property type="match status" value="1"/>
</dbReference>
<gene>
    <name evidence="2" type="ORF">ACFQ03_16530</name>
</gene>
<dbReference type="InterPro" id="IPR008979">
    <property type="entry name" value="Galactose-bd-like_sf"/>
</dbReference>
<proteinExistence type="predicted"/>
<dbReference type="SUPFAM" id="SSF101898">
    <property type="entry name" value="NHL repeat"/>
    <property type="match status" value="1"/>
</dbReference>
<organism evidence="2 3">
    <name type="scientific">Paenibacillus residui</name>
    <dbReference type="NCBI Taxonomy" id="629724"/>
    <lineage>
        <taxon>Bacteria</taxon>
        <taxon>Bacillati</taxon>
        <taxon>Bacillota</taxon>
        <taxon>Bacilli</taxon>
        <taxon>Bacillales</taxon>
        <taxon>Paenibacillaceae</taxon>
        <taxon>Paenibacillus</taxon>
    </lineage>
</organism>
<protein>
    <recommendedName>
        <fullName evidence="4">CBM-cenC domain-containing protein</fullName>
    </recommendedName>
</protein>